<feature type="transmembrane region" description="Helical" evidence="6">
    <location>
        <begin position="287"/>
        <end position="304"/>
    </location>
</feature>
<proteinExistence type="inferred from homology"/>
<feature type="transmembrane region" description="Helical" evidence="6">
    <location>
        <begin position="252"/>
        <end position="275"/>
    </location>
</feature>
<evidence type="ECO:0000256" key="6">
    <source>
        <dbReference type="SAM" id="Phobius"/>
    </source>
</evidence>
<reference evidence="9" key="1">
    <citation type="journal article" date="2019" name="Int. J. Syst. Evol. Microbiol.">
        <title>The Global Catalogue of Microorganisms (GCM) 10K type strain sequencing project: providing services to taxonomists for standard genome sequencing and annotation.</title>
        <authorList>
            <consortium name="The Broad Institute Genomics Platform"/>
            <consortium name="The Broad Institute Genome Sequencing Center for Infectious Disease"/>
            <person name="Wu L."/>
            <person name="Ma J."/>
        </authorList>
    </citation>
    <scope>NUCLEOTIDE SEQUENCE [LARGE SCALE GENOMIC DNA]</scope>
    <source>
        <strain evidence="9">CGMCC 1.13718</strain>
    </source>
</reference>
<feature type="transmembrane region" description="Helical" evidence="6">
    <location>
        <begin position="350"/>
        <end position="371"/>
    </location>
</feature>
<keyword evidence="4 6" id="KW-0472">Membrane</keyword>
<feature type="transmembrane region" description="Helical" evidence="6">
    <location>
        <begin position="310"/>
        <end position="329"/>
    </location>
</feature>
<dbReference type="RefSeq" id="WP_119330149.1">
    <property type="nucleotide sequence ID" value="NZ_JBHSJH010000002.1"/>
</dbReference>
<dbReference type="PANTHER" id="PTHR11662:SF399">
    <property type="entry name" value="FI19708P1-RELATED"/>
    <property type="match status" value="1"/>
</dbReference>
<keyword evidence="3 6" id="KW-1133">Transmembrane helix</keyword>
<gene>
    <name evidence="8" type="ORF">ACFPDQ_05795</name>
</gene>
<sequence length="408" mass="45178">MKRKYFHSIIICLLFIIALLNYLDRSTLSIANTEISLAFNISPAEMGILLSAFMWPYAIISLPAGYLVDRYNVHKIMIISMILWSFACILGGLTIGFYSILATRLLLGAAEAPFFIIATKIIQQHFPTKKRGLMSSIVNLGPRVATVIAPVSIVALILFTGWRGMFILLGSLGILIAFIWYKINKRFTNINNHKKQIKSSNPIRLKQAFSNKNVKLLCLGNFSSSYAYWLFLTWLPYYFITAKELNLSEMGIATSASFMLSLLSVMLGGILSDLLIKKKMCPIKARLFPIILGCIIAGLSMLLIPFIQNIYLIITLISISVFALGLRISPTWALVADMSCKNSVGLIGGIQNFANFTGGALAPLVTGVILVHTNNNFNLVFVISAIICLVGTTSYFFITKENSLKNIN</sequence>
<feature type="transmembrane region" description="Helical" evidence="6">
    <location>
        <begin position="101"/>
        <end position="119"/>
    </location>
</feature>
<feature type="transmembrane region" description="Helical" evidence="6">
    <location>
        <begin position="47"/>
        <end position="69"/>
    </location>
</feature>
<comment type="subcellular location">
    <subcellularLocation>
        <location evidence="1">Membrane</location>
        <topology evidence="1">Multi-pass membrane protein</topology>
    </subcellularLocation>
</comment>
<evidence type="ECO:0000256" key="2">
    <source>
        <dbReference type="ARBA" id="ARBA00022692"/>
    </source>
</evidence>
<evidence type="ECO:0000256" key="4">
    <source>
        <dbReference type="ARBA" id="ARBA00023136"/>
    </source>
</evidence>
<dbReference type="EMBL" id="JBHSJH010000002">
    <property type="protein sequence ID" value="MFC4892558.1"/>
    <property type="molecule type" value="Genomic_DNA"/>
</dbReference>
<evidence type="ECO:0000256" key="1">
    <source>
        <dbReference type="ARBA" id="ARBA00004141"/>
    </source>
</evidence>
<evidence type="ECO:0000256" key="3">
    <source>
        <dbReference type="ARBA" id="ARBA00022989"/>
    </source>
</evidence>
<dbReference type="InterPro" id="IPR011701">
    <property type="entry name" value="MFS"/>
</dbReference>
<dbReference type="Gene3D" id="1.20.1250.20">
    <property type="entry name" value="MFS general substrate transporter like domains"/>
    <property type="match status" value="2"/>
</dbReference>
<dbReference type="CDD" id="cd17319">
    <property type="entry name" value="MFS_ExuT_GudP_like"/>
    <property type="match status" value="1"/>
</dbReference>
<evidence type="ECO:0000313" key="8">
    <source>
        <dbReference type="EMBL" id="MFC4892558.1"/>
    </source>
</evidence>
<dbReference type="SUPFAM" id="SSF103473">
    <property type="entry name" value="MFS general substrate transporter"/>
    <property type="match status" value="1"/>
</dbReference>
<feature type="domain" description="Major facilitator superfamily (MFS) profile" evidence="7">
    <location>
        <begin position="10"/>
        <end position="403"/>
    </location>
</feature>
<dbReference type="InterPro" id="IPR050382">
    <property type="entry name" value="MFS_Na/Anion_cotransporter"/>
</dbReference>
<dbReference type="PANTHER" id="PTHR11662">
    <property type="entry name" value="SOLUTE CARRIER FAMILY 17"/>
    <property type="match status" value="1"/>
</dbReference>
<evidence type="ECO:0000256" key="5">
    <source>
        <dbReference type="ARBA" id="ARBA00038514"/>
    </source>
</evidence>
<dbReference type="InterPro" id="IPR020846">
    <property type="entry name" value="MFS_dom"/>
</dbReference>
<keyword evidence="9" id="KW-1185">Reference proteome</keyword>
<feature type="transmembrane region" description="Helical" evidence="6">
    <location>
        <begin position="76"/>
        <end position="95"/>
    </location>
</feature>
<dbReference type="PROSITE" id="PS50850">
    <property type="entry name" value="MFS"/>
    <property type="match status" value="1"/>
</dbReference>
<keyword evidence="2 6" id="KW-0812">Transmembrane</keyword>
<feature type="transmembrane region" description="Helical" evidence="6">
    <location>
        <begin position="216"/>
        <end position="240"/>
    </location>
</feature>
<dbReference type="InterPro" id="IPR036259">
    <property type="entry name" value="MFS_trans_sf"/>
</dbReference>
<dbReference type="Proteomes" id="UP001595926">
    <property type="component" value="Unassembled WGS sequence"/>
</dbReference>
<evidence type="ECO:0000313" key="9">
    <source>
        <dbReference type="Proteomes" id="UP001595926"/>
    </source>
</evidence>
<evidence type="ECO:0000259" key="7">
    <source>
        <dbReference type="PROSITE" id="PS50850"/>
    </source>
</evidence>
<feature type="transmembrane region" description="Helical" evidence="6">
    <location>
        <begin position="140"/>
        <end position="159"/>
    </location>
</feature>
<protein>
    <submittedName>
        <fullName evidence="8">MFS transporter</fullName>
    </submittedName>
</protein>
<comment type="caution">
    <text evidence="8">The sequence shown here is derived from an EMBL/GenBank/DDBJ whole genome shotgun (WGS) entry which is preliminary data.</text>
</comment>
<accession>A0ABV9TD85</accession>
<comment type="similarity">
    <text evidence="5">Belongs to the major facilitator superfamily. Phthalate permease family.</text>
</comment>
<name>A0ABV9TD85_9GAMM</name>
<feature type="transmembrane region" description="Helical" evidence="6">
    <location>
        <begin position="165"/>
        <end position="183"/>
    </location>
</feature>
<dbReference type="Pfam" id="PF07690">
    <property type="entry name" value="MFS_1"/>
    <property type="match status" value="1"/>
</dbReference>
<organism evidence="8 9">
    <name type="scientific">Pseudofrancisella aestuarii</name>
    <dbReference type="NCBI Taxonomy" id="2670347"/>
    <lineage>
        <taxon>Bacteria</taxon>
        <taxon>Pseudomonadati</taxon>
        <taxon>Pseudomonadota</taxon>
        <taxon>Gammaproteobacteria</taxon>
        <taxon>Thiotrichales</taxon>
        <taxon>Francisellaceae</taxon>
        <taxon>Pseudofrancisella</taxon>
    </lineage>
</organism>
<feature type="transmembrane region" description="Helical" evidence="6">
    <location>
        <begin position="377"/>
        <end position="398"/>
    </location>
</feature>